<feature type="signal peptide" evidence="1">
    <location>
        <begin position="1"/>
        <end position="26"/>
    </location>
</feature>
<dbReference type="Pfam" id="PF00496">
    <property type="entry name" value="SBP_bac_5"/>
    <property type="match status" value="1"/>
</dbReference>
<evidence type="ECO:0000256" key="1">
    <source>
        <dbReference type="SAM" id="SignalP"/>
    </source>
</evidence>
<gene>
    <name evidence="3" type="ORF">L9G74_01605</name>
</gene>
<dbReference type="PANTHER" id="PTHR30290">
    <property type="entry name" value="PERIPLASMIC BINDING COMPONENT OF ABC TRANSPORTER"/>
    <property type="match status" value="1"/>
</dbReference>
<protein>
    <submittedName>
        <fullName evidence="3">ABC transporter substrate-binding protein</fullName>
    </submittedName>
</protein>
<dbReference type="EMBL" id="JAKOGG010000001">
    <property type="protein sequence ID" value="MCS4555124.1"/>
    <property type="molecule type" value="Genomic_DNA"/>
</dbReference>
<evidence type="ECO:0000313" key="3">
    <source>
        <dbReference type="EMBL" id="MCS4555124.1"/>
    </source>
</evidence>
<dbReference type="Gene3D" id="3.40.190.10">
    <property type="entry name" value="Periplasmic binding protein-like II"/>
    <property type="match status" value="1"/>
</dbReference>
<evidence type="ECO:0000259" key="2">
    <source>
        <dbReference type="Pfam" id="PF00496"/>
    </source>
</evidence>
<name>A0ABT2FIQ8_9GAMM</name>
<dbReference type="CDD" id="cd08490">
    <property type="entry name" value="PBP2_NikA_DppA_OppA_like_3"/>
    <property type="match status" value="1"/>
</dbReference>
<reference evidence="4" key="1">
    <citation type="submission" date="2023-07" db="EMBL/GenBank/DDBJ databases">
        <title>Shewanella mangrovi sp. nov., an acetaldehyde- degrading bacterium isolated from mangrove sediment.</title>
        <authorList>
            <person name="Liu Y."/>
        </authorList>
    </citation>
    <scope>NUCLEOTIDE SEQUENCE [LARGE SCALE GENOMIC DNA]</scope>
    <source>
        <strain evidence="4">C32</strain>
    </source>
</reference>
<dbReference type="InterPro" id="IPR000914">
    <property type="entry name" value="SBP_5_dom"/>
</dbReference>
<dbReference type="PIRSF" id="PIRSF002741">
    <property type="entry name" value="MppA"/>
    <property type="match status" value="1"/>
</dbReference>
<dbReference type="InterPro" id="IPR039424">
    <property type="entry name" value="SBP_5"/>
</dbReference>
<proteinExistence type="predicted"/>
<feature type="chain" id="PRO_5045484767" evidence="1">
    <location>
        <begin position="27"/>
        <end position="513"/>
    </location>
</feature>
<dbReference type="Proteomes" id="UP001201549">
    <property type="component" value="Unassembled WGS sequence"/>
</dbReference>
<keyword evidence="1" id="KW-0732">Signal</keyword>
<dbReference type="RefSeq" id="WP_238894526.1">
    <property type="nucleotide sequence ID" value="NZ_JAKOGG010000001.1"/>
</dbReference>
<dbReference type="Gene3D" id="3.10.105.10">
    <property type="entry name" value="Dipeptide-binding Protein, Domain 3"/>
    <property type="match status" value="1"/>
</dbReference>
<sequence length="513" mass="55812">MTFSALKQPWILALSLVSLLGLSACTQPPANDLLTISGPFEPISLDLAKAGYIYSRMQIVETLVDVADNGELIPGLAQSWQSNADATVWQFTLKPKVKFHNGAPVTPAAVINSLRIAMGKPAPFDTGLIQSASELNDHQVQFTLTRPYRAFAAVLTNYTTAILAPESYDKRRRITQLIGTGPYQLTAFDPPHSVSVTRFNDYHGQVAKIVNATYITGHRAESRALMVQGGSADIVYNLDPAAVQLLQHSQQVTVNSTAIPRSILIKLNAGLPALSSTSVRQALSLAIDRRGIAEGIMHLPGSEANQIFGPAMGIWHVKDLPTIEQNLTQAEALLAQAGWHKDANGQLMKDGQPLQLSMVTYANRPELIVIATAIQAQWAKLGIALEVQMENASAIPLGHVEGTLQTALMARNFANIPDPLTVLLADFSSKQGGEWGPMNWQDAPFFSALQTTADSQGAAYQQGVQQLSRHLAEELPMIPVLYYVQQSAVAARVHGFSFDPYERSFRISQMELR</sequence>
<dbReference type="PROSITE" id="PS51257">
    <property type="entry name" value="PROKAR_LIPOPROTEIN"/>
    <property type="match status" value="1"/>
</dbReference>
<keyword evidence="4" id="KW-1185">Reference proteome</keyword>
<dbReference type="PANTHER" id="PTHR30290:SF83">
    <property type="entry name" value="ABC TRANSPORTER SUBSTRATE-BINDING PROTEIN"/>
    <property type="match status" value="1"/>
</dbReference>
<evidence type="ECO:0000313" key="4">
    <source>
        <dbReference type="Proteomes" id="UP001201549"/>
    </source>
</evidence>
<dbReference type="InterPro" id="IPR030678">
    <property type="entry name" value="Peptide/Ni-bd"/>
</dbReference>
<dbReference type="SUPFAM" id="SSF53850">
    <property type="entry name" value="Periplasmic binding protein-like II"/>
    <property type="match status" value="1"/>
</dbReference>
<accession>A0ABT2FIQ8</accession>
<feature type="domain" description="Solute-binding protein family 5" evidence="2">
    <location>
        <begin position="71"/>
        <end position="432"/>
    </location>
</feature>
<organism evidence="3 4">
    <name type="scientific">Shewanella electrica</name>
    <dbReference type="NCBI Taxonomy" id="515560"/>
    <lineage>
        <taxon>Bacteria</taxon>
        <taxon>Pseudomonadati</taxon>
        <taxon>Pseudomonadota</taxon>
        <taxon>Gammaproteobacteria</taxon>
        <taxon>Alteromonadales</taxon>
        <taxon>Shewanellaceae</taxon>
        <taxon>Shewanella</taxon>
    </lineage>
</organism>
<comment type="caution">
    <text evidence="3">The sequence shown here is derived from an EMBL/GenBank/DDBJ whole genome shotgun (WGS) entry which is preliminary data.</text>
</comment>